<dbReference type="PANTHER" id="PTHR41368:SF1">
    <property type="entry name" value="PROTEIN YGHO"/>
    <property type="match status" value="1"/>
</dbReference>
<name>A0A1B1YD28_THEST</name>
<dbReference type="PANTHER" id="PTHR41368">
    <property type="entry name" value="PROTEIN YGHO"/>
    <property type="match status" value="1"/>
</dbReference>
<dbReference type="Proteomes" id="UP000092971">
    <property type="component" value="Chromosome"/>
</dbReference>
<dbReference type="RefSeq" id="WP_015358997.1">
    <property type="nucleotide sequence ID" value="NZ_CP014672.1"/>
</dbReference>
<reference evidence="1 2" key="1">
    <citation type="submission" date="2016-02" db="EMBL/GenBank/DDBJ databases">
        <title>Comparison of Clostridium stercorarium subspecies using comparative genomics and transcriptomics.</title>
        <authorList>
            <person name="Schellenberg J."/>
            <person name="Thallinger G."/>
            <person name="Levin D.B."/>
            <person name="Zhang X."/>
            <person name="Alvare G."/>
            <person name="Fristensky B."/>
            <person name="Sparling R."/>
        </authorList>
    </citation>
    <scope>NUCLEOTIDE SEQUENCE [LARGE SCALE GENOMIC DNA]</scope>
    <source>
        <strain evidence="1 2">DSM 2910</strain>
    </source>
</reference>
<dbReference type="AlphaFoldDB" id="A0A1B1YD28"/>
<evidence type="ECO:0000313" key="1">
    <source>
        <dbReference type="EMBL" id="ANW98661.1"/>
    </source>
</evidence>
<proteinExistence type="predicted"/>
<dbReference type="EMBL" id="CP014672">
    <property type="protein sequence ID" value="ANW98661.1"/>
    <property type="molecule type" value="Genomic_DNA"/>
</dbReference>
<evidence type="ECO:0000313" key="2">
    <source>
        <dbReference type="Proteomes" id="UP000092971"/>
    </source>
</evidence>
<accession>A0A1B1YD28</accession>
<evidence type="ECO:0008006" key="3">
    <source>
        <dbReference type="Google" id="ProtNLM"/>
    </source>
</evidence>
<dbReference type="InterPro" id="IPR039968">
    <property type="entry name" value="BcerS-like"/>
</dbReference>
<dbReference type="OrthoDB" id="9806005at2"/>
<dbReference type="SUPFAM" id="SSF55729">
    <property type="entry name" value="Acyl-CoA N-acyltransferases (Nat)"/>
    <property type="match status" value="1"/>
</dbReference>
<gene>
    <name evidence="1" type="ORF">CSTERTH_06265</name>
</gene>
<sequence>MVEIVEVKTRKQLKDFIMFPFKLYKDNPYWVPPLIMDEFNTLNRKKNPAFEYCDAKYWLAYKNGKLVGRIAGIQNHAYVQKWGNKYTRFGWVDFIDDPEVSEALFRTVENYARENGMEAVHGPLGFCDMDHQGLLVEGFDEMGTIITYYHYPYYKEHLERLGYVKDVDWLEHEIIVPESSEIERINKIASRSFEKYGLRMLDLKNKKQIKPYAREVFEIINIAYNDLYGYVTLTDKQIQGYIDMYFSYVNPDYICLIVDKDDRLVGFGVVIPSLSKAVKKNNGRLFPFGFIDILKAIKKNDTLDLYLVAVRPEYKMTGVPAAMLSRCLRNAHKNGVKKAIASPQLEYNHAVQSLWRFFEARPHRRRRCYIKHLNENPELNSDKN</sequence>
<dbReference type="InterPro" id="IPR016181">
    <property type="entry name" value="Acyl_CoA_acyltransferase"/>
</dbReference>
<protein>
    <recommendedName>
        <fullName evidence="3">N-acetyltransferase domain-containing protein</fullName>
    </recommendedName>
</protein>
<organism evidence="1 2">
    <name type="scientific">Thermoclostridium stercorarium subsp. thermolacticum DSM 2910</name>
    <dbReference type="NCBI Taxonomy" id="1121336"/>
    <lineage>
        <taxon>Bacteria</taxon>
        <taxon>Bacillati</taxon>
        <taxon>Bacillota</taxon>
        <taxon>Clostridia</taxon>
        <taxon>Eubacteriales</taxon>
        <taxon>Oscillospiraceae</taxon>
        <taxon>Thermoclostridium</taxon>
    </lineage>
</organism>
<dbReference type="Gene3D" id="3.40.630.30">
    <property type="match status" value="1"/>
</dbReference>